<evidence type="ECO:0000313" key="3">
    <source>
        <dbReference type="Proteomes" id="UP000198348"/>
    </source>
</evidence>
<evidence type="ECO:0000256" key="1">
    <source>
        <dbReference type="SAM" id="Phobius"/>
    </source>
</evidence>
<keyword evidence="3" id="KW-1185">Reference proteome</keyword>
<dbReference type="EMBL" id="FZNW01000015">
    <property type="protein sequence ID" value="SNR70693.1"/>
    <property type="molecule type" value="Genomic_DNA"/>
</dbReference>
<accession>A0A238YJA3</accession>
<keyword evidence="1" id="KW-0812">Transmembrane</keyword>
<dbReference type="Proteomes" id="UP000198348">
    <property type="component" value="Unassembled WGS sequence"/>
</dbReference>
<evidence type="ECO:0008006" key="4">
    <source>
        <dbReference type="Google" id="ProtNLM"/>
    </source>
</evidence>
<dbReference type="AlphaFoldDB" id="A0A238YJA3"/>
<sequence length="282" mass="32282">MHPDTLGNILLAGIGLLVVLALVAIPFAKKKRDRKVADLARQLSAVERSNDLSNPPSFGVRPRTITGVGGVPRIHGDFDRVIEASYHGHTVLVIDYTLNWNFKDSRTGETIDRWNIYDPGHVGVENTKRGETMQVPQISRGDTSRRIIYERHMVQVRTPSVPTLCIQRRMRNFRRNHPTSMHFVSDEDLEEYTVGDARFDELFQVLTAEPAFAGAVLSQPVVHAMTSDKWFHKRMVVFEGGALWTQDKAHMYDTDIRDTIDRLIRFGQMIPQDVWNRHRLTQ</sequence>
<gene>
    <name evidence="2" type="ORF">SAMN06265360_11584</name>
</gene>
<dbReference type="OrthoDB" id="3592808at2"/>
<proteinExistence type="predicted"/>
<protein>
    <recommendedName>
        <fullName evidence="4">DUF3137 domain-containing protein</fullName>
    </recommendedName>
</protein>
<keyword evidence="1" id="KW-1133">Transmembrane helix</keyword>
<name>A0A238YJA3_9PSEU</name>
<reference evidence="2 3" key="1">
    <citation type="submission" date="2017-06" db="EMBL/GenBank/DDBJ databases">
        <authorList>
            <person name="Kim H.J."/>
            <person name="Triplett B.A."/>
        </authorList>
    </citation>
    <scope>NUCLEOTIDE SEQUENCE [LARGE SCALE GENOMIC DNA]</scope>
    <source>
        <strain evidence="2 3">DSM 45207</strain>
    </source>
</reference>
<organism evidence="2 3">
    <name type="scientific">Haloechinothrix alba</name>
    <dbReference type="NCBI Taxonomy" id="664784"/>
    <lineage>
        <taxon>Bacteria</taxon>
        <taxon>Bacillati</taxon>
        <taxon>Actinomycetota</taxon>
        <taxon>Actinomycetes</taxon>
        <taxon>Pseudonocardiales</taxon>
        <taxon>Pseudonocardiaceae</taxon>
        <taxon>Haloechinothrix</taxon>
    </lineage>
</organism>
<evidence type="ECO:0000313" key="2">
    <source>
        <dbReference type="EMBL" id="SNR70693.1"/>
    </source>
</evidence>
<dbReference type="RefSeq" id="WP_089302315.1">
    <property type="nucleotide sequence ID" value="NZ_FZNW01000015.1"/>
</dbReference>
<feature type="transmembrane region" description="Helical" evidence="1">
    <location>
        <begin position="6"/>
        <end position="25"/>
    </location>
</feature>
<keyword evidence="1" id="KW-0472">Membrane</keyword>